<dbReference type="InterPro" id="IPR036291">
    <property type="entry name" value="NAD(P)-bd_dom_sf"/>
</dbReference>
<name>A0A1P9WV40_9BACT</name>
<sequence length="338" mass="37025">MNIAIVGCGFWATYQVAGWRELPGVTVVAVCDADAAKARTLAETFGVAGVYTDARVMLDAERIDALDVITSPNTHAGLVLLAAEHGVPVITQKPMANDLETCRQMVDACERADVPLFVHENFRWQTPIRALKAVLDSGEIGTPFKGRIYFCSGFPVFDNQPFLAEIEQFIISDVGSHTFDMARFLFGEPARLFCRTQRINPRIRGEDVANTLIDMVSGLTCYVEMSYASVLESDAFPETLISVEGSAGSVELRKGFDLRITTRSGTRVEYARPPLYAWANPDYAVVHASIVDCNRNILSGLRHEGPAETTGADNLQTVRMVHAAYESARTGEVILLKG</sequence>
<dbReference type="SUPFAM" id="SSF55347">
    <property type="entry name" value="Glyceraldehyde-3-phosphate dehydrogenase-like, C-terminal domain"/>
    <property type="match status" value="1"/>
</dbReference>
<organism evidence="3 4">
    <name type="scientific">Spirosoma montaniterrae</name>
    <dbReference type="NCBI Taxonomy" id="1178516"/>
    <lineage>
        <taxon>Bacteria</taxon>
        <taxon>Pseudomonadati</taxon>
        <taxon>Bacteroidota</taxon>
        <taxon>Cytophagia</taxon>
        <taxon>Cytophagales</taxon>
        <taxon>Cytophagaceae</taxon>
        <taxon>Spirosoma</taxon>
    </lineage>
</organism>
<dbReference type="PANTHER" id="PTHR43708">
    <property type="entry name" value="CONSERVED EXPRESSED OXIDOREDUCTASE (EUROFUNG)"/>
    <property type="match status" value="1"/>
</dbReference>
<dbReference type="PANTHER" id="PTHR43708:SF8">
    <property type="entry name" value="OXIDOREDUCTASE"/>
    <property type="match status" value="1"/>
</dbReference>
<keyword evidence="4" id="KW-1185">Reference proteome</keyword>
<dbReference type="InterPro" id="IPR055170">
    <property type="entry name" value="GFO_IDH_MocA-like_dom"/>
</dbReference>
<dbReference type="EMBL" id="CP014263">
    <property type="protein sequence ID" value="AQG79244.1"/>
    <property type="molecule type" value="Genomic_DNA"/>
</dbReference>
<evidence type="ECO:0000259" key="2">
    <source>
        <dbReference type="Pfam" id="PF22725"/>
    </source>
</evidence>
<dbReference type="AlphaFoldDB" id="A0A1P9WV40"/>
<evidence type="ECO:0000259" key="1">
    <source>
        <dbReference type="Pfam" id="PF01408"/>
    </source>
</evidence>
<evidence type="ECO:0000313" key="3">
    <source>
        <dbReference type="EMBL" id="AQG79244.1"/>
    </source>
</evidence>
<reference evidence="3 4" key="1">
    <citation type="submission" date="2016-01" db="EMBL/GenBank/DDBJ databases">
        <authorList>
            <person name="Oliw E.H."/>
        </authorList>
    </citation>
    <scope>NUCLEOTIDE SEQUENCE [LARGE SCALE GENOMIC DNA]</scope>
    <source>
        <strain evidence="3 4">DY10</strain>
    </source>
</reference>
<dbReference type="Gene3D" id="3.40.50.720">
    <property type="entry name" value="NAD(P)-binding Rossmann-like Domain"/>
    <property type="match status" value="1"/>
</dbReference>
<feature type="domain" description="Gfo/Idh/MocA-like oxidoreductase N-terminal" evidence="1">
    <location>
        <begin position="1"/>
        <end position="118"/>
    </location>
</feature>
<dbReference type="InterPro" id="IPR000683">
    <property type="entry name" value="Gfo/Idh/MocA-like_OxRdtase_N"/>
</dbReference>
<dbReference type="KEGG" id="smon:AWR27_07845"/>
<dbReference type="OrthoDB" id="9795543at2"/>
<dbReference type="RefSeq" id="WP_077130684.1">
    <property type="nucleotide sequence ID" value="NZ_CP014263.1"/>
</dbReference>
<dbReference type="SUPFAM" id="SSF51735">
    <property type="entry name" value="NAD(P)-binding Rossmann-fold domains"/>
    <property type="match status" value="1"/>
</dbReference>
<protein>
    <submittedName>
        <fullName evidence="3">Oxidoreductase</fullName>
    </submittedName>
</protein>
<dbReference type="Pfam" id="PF22725">
    <property type="entry name" value="GFO_IDH_MocA_C3"/>
    <property type="match status" value="1"/>
</dbReference>
<dbReference type="InterPro" id="IPR051317">
    <property type="entry name" value="Gfo/Idh/MocA_oxidoreduct"/>
</dbReference>
<evidence type="ECO:0000313" key="4">
    <source>
        <dbReference type="Proteomes" id="UP000187941"/>
    </source>
</evidence>
<gene>
    <name evidence="3" type="ORF">AWR27_07845</name>
</gene>
<dbReference type="Pfam" id="PF01408">
    <property type="entry name" value="GFO_IDH_MocA"/>
    <property type="match status" value="1"/>
</dbReference>
<dbReference type="Gene3D" id="3.30.360.10">
    <property type="entry name" value="Dihydrodipicolinate Reductase, domain 2"/>
    <property type="match status" value="1"/>
</dbReference>
<feature type="domain" description="GFO/IDH/MocA-like oxidoreductase" evidence="2">
    <location>
        <begin position="128"/>
        <end position="251"/>
    </location>
</feature>
<dbReference type="STRING" id="1178516.AWR27_07845"/>
<dbReference type="GO" id="GO:0000166">
    <property type="term" value="F:nucleotide binding"/>
    <property type="evidence" value="ECO:0007669"/>
    <property type="project" value="InterPro"/>
</dbReference>
<accession>A0A1P9WV40</accession>
<dbReference type="Proteomes" id="UP000187941">
    <property type="component" value="Chromosome"/>
</dbReference>
<proteinExistence type="predicted"/>